<accession>A0ABT3GW81</accession>
<feature type="transmembrane region" description="Helical" evidence="1">
    <location>
        <begin position="12"/>
        <end position="34"/>
    </location>
</feature>
<dbReference type="Proteomes" id="UP001208938">
    <property type="component" value="Unassembled WGS sequence"/>
</dbReference>
<feature type="transmembrane region" description="Helical" evidence="1">
    <location>
        <begin position="40"/>
        <end position="58"/>
    </location>
</feature>
<dbReference type="EMBL" id="JAPDFL010000001">
    <property type="protein sequence ID" value="MCW1931797.1"/>
    <property type="molecule type" value="Genomic_DNA"/>
</dbReference>
<comment type="caution">
    <text evidence="2">The sequence shown here is derived from an EMBL/GenBank/DDBJ whole genome shotgun (WGS) entry which is preliminary data.</text>
</comment>
<feature type="transmembrane region" description="Helical" evidence="1">
    <location>
        <begin position="65"/>
        <end position="86"/>
    </location>
</feature>
<keyword evidence="1" id="KW-1133">Transmembrane helix</keyword>
<evidence type="ECO:0000313" key="3">
    <source>
        <dbReference type="Proteomes" id="UP001208938"/>
    </source>
</evidence>
<protein>
    <recommendedName>
        <fullName evidence="4">DUF4199 domain-containing protein</fullName>
    </recommendedName>
</protein>
<reference evidence="2 3" key="1">
    <citation type="submission" date="2022-10" db="EMBL/GenBank/DDBJ databases">
        <title>Pararhodobacter sp. nov., isolated from marine algae.</title>
        <authorList>
            <person name="Choi B.J."/>
            <person name="Kim J.M."/>
            <person name="Lee J.K."/>
            <person name="Choi D.G."/>
            <person name="Jeon C.O."/>
        </authorList>
    </citation>
    <scope>NUCLEOTIDE SEQUENCE [LARGE SCALE GENOMIC DNA]</scope>
    <source>
        <strain evidence="2 3">ZQ420</strain>
    </source>
</reference>
<feature type="transmembrane region" description="Helical" evidence="1">
    <location>
        <begin position="135"/>
        <end position="155"/>
    </location>
</feature>
<name>A0ABT3GW81_9RHOB</name>
<evidence type="ECO:0000256" key="1">
    <source>
        <dbReference type="SAM" id="Phobius"/>
    </source>
</evidence>
<keyword evidence="1" id="KW-0812">Transmembrane</keyword>
<sequence>MAAKETLKPTSALRAVSVTLLLAAGYGACSALVPLIKLDALMLMLAVLAPVALHMGLMRGLVPNLLVGLLSGALAVVAMWAVWFGFEHGWTPLWHMVQHGPKAITTTLRHLAATTSVSVTMSGTTTTHGPDTMRLLWALETALIGGAPVLGALLSPIGQARIARRVPAT</sequence>
<evidence type="ECO:0000313" key="2">
    <source>
        <dbReference type="EMBL" id="MCW1931797.1"/>
    </source>
</evidence>
<dbReference type="RefSeq" id="WP_264504884.1">
    <property type="nucleotide sequence ID" value="NZ_JAPDFL010000001.1"/>
</dbReference>
<keyword evidence="3" id="KW-1185">Reference proteome</keyword>
<organism evidence="2 3">
    <name type="scientific">Pararhodobacter zhoushanensis</name>
    <dbReference type="NCBI Taxonomy" id="2479545"/>
    <lineage>
        <taxon>Bacteria</taxon>
        <taxon>Pseudomonadati</taxon>
        <taxon>Pseudomonadota</taxon>
        <taxon>Alphaproteobacteria</taxon>
        <taxon>Rhodobacterales</taxon>
        <taxon>Paracoccaceae</taxon>
        <taxon>Pararhodobacter</taxon>
    </lineage>
</organism>
<proteinExistence type="predicted"/>
<keyword evidence="1" id="KW-0472">Membrane</keyword>
<gene>
    <name evidence="2" type="ORF">OKW52_05850</name>
</gene>
<evidence type="ECO:0008006" key="4">
    <source>
        <dbReference type="Google" id="ProtNLM"/>
    </source>
</evidence>